<dbReference type="AlphaFoldDB" id="A0A2V1D1K5"/>
<feature type="chain" id="PRO_5016107797" description="Ig-like domain-containing protein" evidence="1">
    <location>
        <begin position="23"/>
        <end position="113"/>
    </location>
</feature>
<proteinExistence type="predicted"/>
<evidence type="ECO:0008006" key="4">
    <source>
        <dbReference type="Google" id="ProtNLM"/>
    </source>
</evidence>
<feature type="signal peptide" evidence="1">
    <location>
        <begin position="1"/>
        <end position="22"/>
    </location>
</feature>
<evidence type="ECO:0000256" key="1">
    <source>
        <dbReference type="SAM" id="SignalP"/>
    </source>
</evidence>
<accession>A0A2V1D1K5</accession>
<evidence type="ECO:0000313" key="3">
    <source>
        <dbReference type="Proteomes" id="UP000244855"/>
    </source>
</evidence>
<dbReference type="EMBL" id="KZ805755">
    <property type="protein sequence ID" value="PVH91918.1"/>
    <property type="molecule type" value="Genomic_DNA"/>
</dbReference>
<sequence>MRSSHAQLIVSTVFFGALPCHAMRPVERWRGGFPLTCQIHIEPPRTTVASFMQPSTGVRRVDARSRRRLKTNNISRTGKKMPSFITLYSCPILDNPSESNTYPRWPSALPTSE</sequence>
<protein>
    <recommendedName>
        <fullName evidence="4">Ig-like domain-containing protein</fullName>
    </recommendedName>
</protein>
<evidence type="ECO:0000313" key="2">
    <source>
        <dbReference type="EMBL" id="PVH91918.1"/>
    </source>
</evidence>
<gene>
    <name evidence="2" type="ORF">DM02DRAFT_309966</name>
</gene>
<name>A0A2V1D1K5_9PLEO</name>
<organism evidence="2 3">
    <name type="scientific">Periconia macrospinosa</name>
    <dbReference type="NCBI Taxonomy" id="97972"/>
    <lineage>
        <taxon>Eukaryota</taxon>
        <taxon>Fungi</taxon>
        <taxon>Dikarya</taxon>
        <taxon>Ascomycota</taxon>
        <taxon>Pezizomycotina</taxon>
        <taxon>Dothideomycetes</taxon>
        <taxon>Pleosporomycetidae</taxon>
        <taxon>Pleosporales</taxon>
        <taxon>Massarineae</taxon>
        <taxon>Periconiaceae</taxon>
        <taxon>Periconia</taxon>
    </lineage>
</organism>
<keyword evidence="3" id="KW-1185">Reference proteome</keyword>
<dbReference type="Proteomes" id="UP000244855">
    <property type="component" value="Unassembled WGS sequence"/>
</dbReference>
<keyword evidence="1" id="KW-0732">Signal</keyword>
<reference evidence="2 3" key="1">
    <citation type="journal article" date="2018" name="Sci. Rep.">
        <title>Comparative genomics provides insights into the lifestyle and reveals functional heterogeneity of dark septate endophytic fungi.</title>
        <authorList>
            <person name="Knapp D.G."/>
            <person name="Nemeth J.B."/>
            <person name="Barry K."/>
            <person name="Hainaut M."/>
            <person name="Henrissat B."/>
            <person name="Johnson J."/>
            <person name="Kuo A."/>
            <person name="Lim J.H.P."/>
            <person name="Lipzen A."/>
            <person name="Nolan M."/>
            <person name="Ohm R.A."/>
            <person name="Tamas L."/>
            <person name="Grigoriev I.V."/>
            <person name="Spatafora J.W."/>
            <person name="Nagy L.G."/>
            <person name="Kovacs G.M."/>
        </authorList>
    </citation>
    <scope>NUCLEOTIDE SEQUENCE [LARGE SCALE GENOMIC DNA]</scope>
    <source>
        <strain evidence="2 3">DSE2036</strain>
    </source>
</reference>